<keyword evidence="3" id="KW-1185">Reference proteome</keyword>
<accession>A0A8H2PYZ9</accession>
<feature type="transmembrane region" description="Helical" evidence="1">
    <location>
        <begin position="12"/>
        <end position="38"/>
    </location>
</feature>
<dbReference type="RefSeq" id="WP_141990603.1">
    <property type="nucleotide sequence ID" value="NZ_VFRA01000001.1"/>
</dbReference>
<evidence type="ECO:0000313" key="2">
    <source>
        <dbReference type="EMBL" id="TQO20228.1"/>
    </source>
</evidence>
<name>A0A8H2PYZ9_9MICO</name>
<reference evidence="2 3" key="1">
    <citation type="submission" date="2019-06" db="EMBL/GenBank/DDBJ databases">
        <title>Sequencing the genomes of 1000 actinobacteria strains.</title>
        <authorList>
            <person name="Klenk H.-P."/>
        </authorList>
    </citation>
    <scope>NUCLEOTIDE SEQUENCE [LARGE SCALE GENOMIC DNA]</scope>
    <source>
        <strain evidence="2 3">DSM 21947</strain>
    </source>
</reference>
<proteinExistence type="predicted"/>
<keyword evidence="1" id="KW-0812">Transmembrane</keyword>
<keyword evidence="1" id="KW-0472">Membrane</keyword>
<sequence>MSERSPLGLDRVVAMTFSVAIAIGVVAIVAMLLAALAFTNGTIISIPFLATFDGLRETRISPTVTVTGSWIAAGIATAILALPLCIAALRINRNEES</sequence>
<dbReference type="Proteomes" id="UP000316560">
    <property type="component" value="Unassembled WGS sequence"/>
</dbReference>
<dbReference type="AlphaFoldDB" id="A0A8H2PYZ9"/>
<keyword evidence="1" id="KW-1133">Transmembrane helix</keyword>
<gene>
    <name evidence="2" type="ORF">FB472_1846</name>
</gene>
<evidence type="ECO:0000313" key="3">
    <source>
        <dbReference type="Proteomes" id="UP000316560"/>
    </source>
</evidence>
<organism evidence="2 3">
    <name type="scientific">Rhodoglobus vestalii</name>
    <dbReference type="NCBI Taxonomy" id="193384"/>
    <lineage>
        <taxon>Bacteria</taxon>
        <taxon>Bacillati</taxon>
        <taxon>Actinomycetota</taxon>
        <taxon>Actinomycetes</taxon>
        <taxon>Micrococcales</taxon>
        <taxon>Microbacteriaceae</taxon>
        <taxon>Rhodoglobus</taxon>
    </lineage>
</organism>
<feature type="transmembrane region" description="Helical" evidence="1">
    <location>
        <begin position="70"/>
        <end position="91"/>
    </location>
</feature>
<dbReference type="EMBL" id="VFRA01000001">
    <property type="protein sequence ID" value="TQO20228.1"/>
    <property type="molecule type" value="Genomic_DNA"/>
</dbReference>
<comment type="caution">
    <text evidence="2">The sequence shown here is derived from an EMBL/GenBank/DDBJ whole genome shotgun (WGS) entry which is preliminary data.</text>
</comment>
<evidence type="ECO:0000256" key="1">
    <source>
        <dbReference type="SAM" id="Phobius"/>
    </source>
</evidence>
<protein>
    <submittedName>
        <fullName evidence="2">Uncharacterized protein</fullName>
    </submittedName>
</protein>